<organism evidence="1 2">
    <name type="scientific">Asanoa ishikariensis</name>
    <dbReference type="NCBI Taxonomy" id="137265"/>
    <lineage>
        <taxon>Bacteria</taxon>
        <taxon>Bacillati</taxon>
        <taxon>Actinomycetota</taxon>
        <taxon>Actinomycetes</taxon>
        <taxon>Micromonosporales</taxon>
        <taxon>Micromonosporaceae</taxon>
        <taxon>Asanoa</taxon>
    </lineage>
</organism>
<dbReference type="STRING" id="137265.SAMN05421684_7617"/>
<dbReference type="Proteomes" id="UP000199632">
    <property type="component" value="Unassembled WGS sequence"/>
</dbReference>
<name>A0A1H3UPB0_9ACTN</name>
<evidence type="ECO:0000313" key="2">
    <source>
        <dbReference type="Proteomes" id="UP000199632"/>
    </source>
</evidence>
<sequence length="69" mass="7656">MLDPTAFVQAMNATRDHVYSARPDAPVVPDRARRTGRGDPLRRVAATVLRRVADRVEPRRARTCSTAAI</sequence>
<accession>A0A1H3UPB0</accession>
<dbReference type="OrthoDB" id="3405033at2"/>
<gene>
    <name evidence="1" type="ORF">SAMN05421684_7617</name>
</gene>
<evidence type="ECO:0000313" key="1">
    <source>
        <dbReference type="EMBL" id="SDZ63891.1"/>
    </source>
</evidence>
<dbReference type="EMBL" id="FNQB01000005">
    <property type="protein sequence ID" value="SDZ63891.1"/>
    <property type="molecule type" value="Genomic_DNA"/>
</dbReference>
<keyword evidence="2" id="KW-1185">Reference proteome</keyword>
<protein>
    <submittedName>
        <fullName evidence="1">Uncharacterized protein</fullName>
    </submittedName>
</protein>
<reference evidence="2" key="1">
    <citation type="submission" date="2016-10" db="EMBL/GenBank/DDBJ databases">
        <authorList>
            <person name="Varghese N."/>
            <person name="Submissions S."/>
        </authorList>
    </citation>
    <scope>NUCLEOTIDE SEQUENCE [LARGE SCALE GENOMIC DNA]</scope>
    <source>
        <strain evidence="2">DSM 44718</strain>
    </source>
</reference>
<dbReference type="AlphaFoldDB" id="A0A1H3UPB0"/>
<proteinExistence type="predicted"/>
<dbReference type="RefSeq" id="WP_090803190.1">
    <property type="nucleotide sequence ID" value="NZ_BOND01000029.1"/>
</dbReference>